<organism evidence="2 3">
    <name type="scientific">Saccharothrix carnea</name>
    <dbReference type="NCBI Taxonomy" id="1280637"/>
    <lineage>
        <taxon>Bacteria</taxon>
        <taxon>Bacillati</taxon>
        <taxon>Actinomycetota</taxon>
        <taxon>Actinomycetes</taxon>
        <taxon>Pseudonocardiales</taxon>
        <taxon>Pseudonocardiaceae</taxon>
        <taxon>Saccharothrix</taxon>
    </lineage>
</organism>
<keyword evidence="3" id="KW-1185">Reference proteome</keyword>
<accession>A0A2P8IAG0</accession>
<sequence length="199" mass="20488">MKVMGVVLAVAGLALVGCTSEPDASIGTASSATTTTTSPSSPSSPSGTSAVAPSTVTVQSTVTSTVQETVVVDATPVLSHTGFGAIKLGMTREQLVATGLVGEPTLRMSAQCDMYPLKSDNGYAWIQDGQGVMAITVKSGAKTTEGLPVEISPADPRLTKTYPSGEAGPNGFTAWVNDNVRYFFHGHTSLTRRGQACFN</sequence>
<evidence type="ECO:0000256" key="1">
    <source>
        <dbReference type="SAM" id="MobiDB-lite"/>
    </source>
</evidence>
<proteinExistence type="predicted"/>
<feature type="region of interest" description="Disordered" evidence="1">
    <location>
        <begin position="25"/>
        <end position="52"/>
    </location>
</feature>
<name>A0A2P8IAG0_SACCR</name>
<dbReference type="Proteomes" id="UP000241118">
    <property type="component" value="Unassembled WGS sequence"/>
</dbReference>
<dbReference type="RefSeq" id="WP_181320201.1">
    <property type="nucleotide sequence ID" value="NZ_PYAX01000005.1"/>
</dbReference>
<evidence type="ECO:0000313" key="3">
    <source>
        <dbReference type="Proteomes" id="UP000241118"/>
    </source>
</evidence>
<comment type="caution">
    <text evidence="2">The sequence shown here is derived from an EMBL/GenBank/DDBJ whole genome shotgun (WGS) entry which is preliminary data.</text>
</comment>
<dbReference type="PROSITE" id="PS51257">
    <property type="entry name" value="PROKAR_LIPOPROTEIN"/>
    <property type="match status" value="1"/>
</dbReference>
<evidence type="ECO:0000313" key="2">
    <source>
        <dbReference type="EMBL" id="PSL55445.1"/>
    </source>
</evidence>
<dbReference type="EMBL" id="PYAX01000005">
    <property type="protein sequence ID" value="PSL55445.1"/>
    <property type="molecule type" value="Genomic_DNA"/>
</dbReference>
<protein>
    <submittedName>
        <fullName evidence="2">Uncharacterized protein</fullName>
    </submittedName>
</protein>
<dbReference type="AlphaFoldDB" id="A0A2P8IAG0"/>
<feature type="compositionally biased region" description="Low complexity" evidence="1">
    <location>
        <begin position="28"/>
        <end position="52"/>
    </location>
</feature>
<gene>
    <name evidence="2" type="ORF">B0I31_105408</name>
</gene>
<reference evidence="2 3" key="1">
    <citation type="submission" date="2018-03" db="EMBL/GenBank/DDBJ databases">
        <title>Genomic Encyclopedia of Type Strains, Phase III (KMG-III): the genomes of soil and plant-associated and newly described type strains.</title>
        <authorList>
            <person name="Whitman W."/>
        </authorList>
    </citation>
    <scope>NUCLEOTIDE SEQUENCE [LARGE SCALE GENOMIC DNA]</scope>
    <source>
        <strain evidence="2 3">CGMCC 4.7097</strain>
    </source>
</reference>